<evidence type="ECO:0000256" key="1">
    <source>
        <dbReference type="ARBA" id="ARBA00007435"/>
    </source>
</evidence>
<evidence type="ECO:0000313" key="4">
    <source>
        <dbReference type="Proteomes" id="UP000177853"/>
    </source>
</evidence>
<evidence type="ECO:0000259" key="2">
    <source>
        <dbReference type="PROSITE" id="PS50164"/>
    </source>
</evidence>
<protein>
    <recommendedName>
        <fullName evidence="2">GIY-YIG domain-containing protein</fullName>
    </recommendedName>
</protein>
<dbReference type="SUPFAM" id="SSF82771">
    <property type="entry name" value="GIY-YIG endonuclease"/>
    <property type="match status" value="1"/>
</dbReference>
<dbReference type="InterPro" id="IPR035901">
    <property type="entry name" value="GIY-YIG_endonuc_sf"/>
</dbReference>
<dbReference type="SMART" id="SM00465">
    <property type="entry name" value="GIYc"/>
    <property type="match status" value="1"/>
</dbReference>
<dbReference type="InterPro" id="IPR050190">
    <property type="entry name" value="UPF0213_domain"/>
</dbReference>
<dbReference type="PANTHER" id="PTHR34477">
    <property type="entry name" value="UPF0213 PROTEIN YHBQ"/>
    <property type="match status" value="1"/>
</dbReference>
<dbReference type="Gene3D" id="3.40.1440.10">
    <property type="entry name" value="GIY-YIG endonuclease"/>
    <property type="match status" value="1"/>
</dbReference>
<proteinExistence type="inferred from homology"/>
<dbReference type="InterPro" id="IPR000305">
    <property type="entry name" value="GIY-YIG_endonuc"/>
</dbReference>
<dbReference type="PANTHER" id="PTHR34477:SF1">
    <property type="entry name" value="UPF0213 PROTEIN YHBQ"/>
    <property type="match status" value="1"/>
</dbReference>
<comment type="similarity">
    <text evidence="1">Belongs to the UPF0213 family.</text>
</comment>
<dbReference type="Pfam" id="PF01541">
    <property type="entry name" value="GIY-YIG"/>
    <property type="match status" value="1"/>
</dbReference>
<name>A0A1G2RW86_9BACT</name>
<dbReference type="PROSITE" id="PS50164">
    <property type="entry name" value="GIY_YIG"/>
    <property type="match status" value="1"/>
</dbReference>
<dbReference type="AlphaFoldDB" id="A0A1G2RW86"/>
<dbReference type="CDD" id="cd10449">
    <property type="entry name" value="GIY-YIG_SLX1_like"/>
    <property type="match status" value="1"/>
</dbReference>
<dbReference type="Proteomes" id="UP000177853">
    <property type="component" value="Unassembled WGS sequence"/>
</dbReference>
<reference evidence="3 4" key="1">
    <citation type="journal article" date="2016" name="Nat. Commun.">
        <title>Thousands of microbial genomes shed light on interconnected biogeochemical processes in an aquifer system.</title>
        <authorList>
            <person name="Anantharaman K."/>
            <person name="Brown C.T."/>
            <person name="Hug L.A."/>
            <person name="Sharon I."/>
            <person name="Castelle C.J."/>
            <person name="Probst A.J."/>
            <person name="Thomas B.C."/>
            <person name="Singh A."/>
            <person name="Wilkins M.J."/>
            <person name="Karaoz U."/>
            <person name="Brodie E.L."/>
            <person name="Williams K.H."/>
            <person name="Hubbard S.S."/>
            <person name="Banfield J.F."/>
        </authorList>
    </citation>
    <scope>NUCLEOTIDE SEQUENCE [LARGE SCALE GENOMIC DNA]</scope>
</reference>
<comment type="caution">
    <text evidence="3">The sequence shown here is derived from an EMBL/GenBank/DDBJ whole genome shotgun (WGS) entry which is preliminary data.</text>
</comment>
<sequence length="89" mass="10701">MFFCYIIYSYKDEKLYVGYTNNINRRIKEHIDGRIGSTKNRRPLTLIHTESFPTRREAMKRERFLKSLYGSRFKQKIMKAFLSGGNQEL</sequence>
<gene>
    <name evidence="3" type="ORF">A3H01_01940</name>
</gene>
<feature type="domain" description="GIY-YIG" evidence="2">
    <location>
        <begin position="1"/>
        <end position="75"/>
    </location>
</feature>
<organism evidence="3 4">
    <name type="scientific">Candidatus Wildermuthbacteria bacterium RIFCSPLOWO2_12_FULL_40_9</name>
    <dbReference type="NCBI Taxonomy" id="1802467"/>
    <lineage>
        <taxon>Bacteria</taxon>
        <taxon>Candidatus Wildermuthiibacteriota</taxon>
    </lineage>
</organism>
<accession>A0A1G2RW86</accession>
<evidence type="ECO:0000313" key="3">
    <source>
        <dbReference type="EMBL" id="OHA77097.1"/>
    </source>
</evidence>
<dbReference type="EMBL" id="MHUM01000008">
    <property type="protein sequence ID" value="OHA77097.1"/>
    <property type="molecule type" value="Genomic_DNA"/>
</dbReference>